<name>A0A3A1P2P1_9SPHN</name>
<sequence length="486" mass="54278">MDTPSNQGGADEQQAHNAASSAVLDAFIRGYAVLPGQHEFTLPWQRLTLGRHFCVHAHPKTEILAVTSGPATLCLVGRAYDLDTGVTTAACARTALNEFQHGGIEAALKYIAYLGGRFAVFIAENDILHAIPDCHATYAIYSFPLNGARAFCSHWMLASEIAGLAPSAEIAEFMNHPDYVETGGKYYPALWTPFANVTCVFPNCHATFDAAAQNFSHQRFYPFEELPTRSVASAYPEFADLLTRSVNLAATGRVALSLTNGGDSRTVLAALSRPYADDAFSFTYGRLEALDEGSRDDLLGGNAVAFQARIPHRIFDLLKVDYSCDFHKLYSRSFKNGARFPSLARLYFDELPHDCTIIISTVGETGTVFYKKRDKLTPSPLSLAEKFTNSSAKNHSFILDQFESYIDYLEFFPENIYNFDWHDLFYWEHRNAKWAAAWYAEVDMTGFPIAPYNCRRLIEVMLSVSKEEREARTLQRMFVQEKGLAG</sequence>
<proteinExistence type="predicted"/>
<comment type="caution">
    <text evidence="1">The sequence shown here is derived from an EMBL/GenBank/DDBJ whole genome shotgun (WGS) entry which is preliminary data.</text>
</comment>
<dbReference type="RefSeq" id="WP_119593238.1">
    <property type="nucleotide sequence ID" value="NZ_QXFM01000112.1"/>
</dbReference>
<reference evidence="1 2" key="1">
    <citation type="submission" date="2018-08" db="EMBL/GenBank/DDBJ databases">
        <title>Erythrobacter zhengii sp.nov., a bacterium isolated from deep-sea sediment.</title>
        <authorList>
            <person name="Fang C."/>
            <person name="Wu Y.-H."/>
            <person name="Sun C."/>
            <person name="Wang H."/>
            <person name="Cheng H."/>
            <person name="Meng F.-X."/>
            <person name="Wang C.-S."/>
            <person name="Xu X.-W."/>
        </authorList>
    </citation>
    <scope>NUCLEOTIDE SEQUENCE [LARGE SCALE GENOMIC DNA]</scope>
    <source>
        <strain evidence="1 2">CCTCC AB 2015396</strain>
    </source>
</reference>
<dbReference type="Proteomes" id="UP000265366">
    <property type="component" value="Unassembled WGS sequence"/>
</dbReference>
<dbReference type="AlphaFoldDB" id="A0A3A1P2P1"/>
<evidence type="ECO:0008006" key="3">
    <source>
        <dbReference type="Google" id="ProtNLM"/>
    </source>
</evidence>
<dbReference type="OrthoDB" id="8335492at2"/>
<keyword evidence="2" id="KW-1185">Reference proteome</keyword>
<accession>A0A3A1P2P1</accession>
<organism evidence="1 2">
    <name type="scientific">Aurantiacibacter xanthus</name>
    <dbReference type="NCBI Taxonomy" id="1784712"/>
    <lineage>
        <taxon>Bacteria</taxon>
        <taxon>Pseudomonadati</taxon>
        <taxon>Pseudomonadota</taxon>
        <taxon>Alphaproteobacteria</taxon>
        <taxon>Sphingomonadales</taxon>
        <taxon>Erythrobacteraceae</taxon>
        <taxon>Aurantiacibacter</taxon>
    </lineage>
</organism>
<evidence type="ECO:0000313" key="2">
    <source>
        <dbReference type="Proteomes" id="UP000265366"/>
    </source>
</evidence>
<gene>
    <name evidence="1" type="ORF">D2V17_13035</name>
</gene>
<protein>
    <recommendedName>
        <fullName evidence="3">Asparagine synthetase domain-containing protein</fullName>
    </recommendedName>
</protein>
<dbReference type="EMBL" id="QXFM01000112">
    <property type="protein sequence ID" value="RIV83511.1"/>
    <property type="molecule type" value="Genomic_DNA"/>
</dbReference>
<evidence type="ECO:0000313" key="1">
    <source>
        <dbReference type="EMBL" id="RIV83511.1"/>
    </source>
</evidence>